<keyword evidence="8 11" id="KW-0460">Magnesium</keyword>
<dbReference type="InterPro" id="IPR023639">
    <property type="entry name" value="DNA_primase_ssu_PriS"/>
</dbReference>
<dbReference type="Proteomes" id="UP000008120">
    <property type="component" value="Chromosome"/>
</dbReference>
<dbReference type="EC" id="2.7.7.-" evidence="11"/>
<dbReference type="GO" id="GO:0003899">
    <property type="term" value="F:DNA-directed RNA polymerase activity"/>
    <property type="evidence" value="ECO:0007669"/>
    <property type="project" value="UniProtKB-UniRule"/>
</dbReference>
<feature type="active site" evidence="11">
    <location>
        <position position="99"/>
    </location>
</feature>
<dbReference type="STRING" id="311458.CSUB_C1088"/>
<keyword evidence="3 11" id="KW-0639">Primosome</keyword>
<comment type="similarity">
    <text evidence="1 11 12">Belongs to the eukaryotic-type primase small subunit family.</text>
</comment>
<protein>
    <recommendedName>
        <fullName evidence="11">DNA primase small subunit PriS</fullName>
        <ecNumber evidence="11">2.7.7.-</ecNumber>
    </recommendedName>
</protein>
<keyword evidence="5 11" id="KW-0548">Nucleotidyltransferase</keyword>
<evidence type="ECO:0000256" key="1">
    <source>
        <dbReference type="ARBA" id="ARBA00009762"/>
    </source>
</evidence>
<evidence type="ECO:0000313" key="16">
    <source>
        <dbReference type="Proteomes" id="UP000008120"/>
    </source>
</evidence>
<dbReference type="GO" id="GO:0006269">
    <property type="term" value="P:DNA replication, synthesis of primer"/>
    <property type="evidence" value="ECO:0007669"/>
    <property type="project" value="UniProtKB-UniRule"/>
</dbReference>
<evidence type="ECO:0000256" key="8">
    <source>
        <dbReference type="ARBA" id="ARBA00022842"/>
    </source>
</evidence>
<gene>
    <name evidence="11" type="primary">priS</name>
    <name evidence="15" type="ORF">CSUB_C1088</name>
    <name evidence="14" type="ORF">HGMM_F33A05C37</name>
</gene>
<evidence type="ECO:0000256" key="11">
    <source>
        <dbReference type="HAMAP-Rule" id="MF_00700"/>
    </source>
</evidence>
<evidence type="ECO:0000256" key="9">
    <source>
        <dbReference type="ARBA" id="ARBA00023163"/>
    </source>
</evidence>
<comment type="function">
    <text evidence="11">Catalytic subunit of DNA primase, an RNA polymerase that catalyzes the synthesis of short RNA molecules used as primers for DNA polymerase during DNA replication. The small subunit contains the primase catalytic core and has DNA synthesis activity on its own. Binding to the large subunit stabilizes and modulates the activity, increasing the rate of DNA synthesis while decreasing the length of the DNA fragments, and conferring RNA synthesis capability. The DNA polymerase activity may enable DNA primase to also catalyze primer extension after primer synthesis. May also play a role in DNA repair.</text>
</comment>
<dbReference type="GO" id="GO:0000428">
    <property type="term" value="C:DNA-directed RNA polymerase complex"/>
    <property type="evidence" value="ECO:0007669"/>
    <property type="project" value="UniProtKB-KW"/>
</dbReference>
<dbReference type="InterPro" id="IPR002755">
    <property type="entry name" value="DNA_primase_S"/>
</dbReference>
<dbReference type="GO" id="GO:0046872">
    <property type="term" value="F:metal ion binding"/>
    <property type="evidence" value="ECO:0007669"/>
    <property type="project" value="UniProtKB-KW"/>
</dbReference>
<evidence type="ECO:0000256" key="3">
    <source>
        <dbReference type="ARBA" id="ARBA00022515"/>
    </source>
</evidence>
<reference evidence="14 16" key="1">
    <citation type="journal article" date="2005" name="Environ. Microbiol.">
        <title>Genetic and functional properties of uncultivated thermophilic crenarchaeotes from a subsurface gold mine as revealed by analysis of genome fragments.</title>
        <authorList>
            <person name="Nunoura T."/>
            <person name="Hirayama H."/>
            <person name="Takami H."/>
            <person name="Oida H."/>
            <person name="Nishi S."/>
            <person name="Shimamura S."/>
            <person name="Suzuki Y."/>
            <person name="Inagaki F."/>
            <person name="Takai K."/>
            <person name="Nealson K.H."/>
            <person name="Horikoshi K."/>
        </authorList>
    </citation>
    <scope>NUCLEOTIDE SEQUENCE [LARGE SCALE GENOMIC DNA]</scope>
</reference>
<dbReference type="SUPFAM" id="SSF56747">
    <property type="entry name" value="Prim-pol domain"/>
    <property type="match status" value="1"/>
</dbReference>
<dbReference type="Gene3D" id="3.90.920.10">
    <property type="entry name" value="DNA primase, PRIM domain"/>
    <property type="match status" value="1"/>
</dbReference>
<evidence type="ECO:0000313" key="15">
    <source>
        <dbReference type="EMBL" id="BAJ50940.1"/>
    </source>
</evidence>
<keyword evidence="7 11" id="KW-0479">Metal-binding</keyword>
<keyword evidence="9 11" id="KW-0804">Transcription</keyword>
<keyword evidence="10 11" id="KW-0464">Manganese</keyword>
<reference evidence="14 16" key="2">
    <citation type="journal article" date="2011" name="Nucleic Acids Res.">
        <title>Insights into the evolution of Archaea and eukaryotic protein modifier systems revealed by the genome of a novel archaeal group.</title>
        <authorList>
            <person name="Nunoura T."/>
            <person name="Takaki Y."/>
            <person name="Kakuta J."/>
            <person name="Nishi S."/>
            <person name="Sugahara J."/>
            <person name="Kazama H."/>
            <person name="Chee G."/>
            <person name="Hattori M."/>
            <person name="Kanai A."/>
            <person name="Atomi H."/>
            <person name="Takai K."/>
            <person name="Takami H."/>
        </authorList>
    </citation>
    <scope>NUCLEOTIDE SEQUENCE [LARGE SCALE GENOMIC DNA]</scope>
</reference>
<evidence type="ECO:0000256" key="10">
    <source>
        <dbReference type="ARBA" id="ARBA00023211"/>
    </source>
</evidence>
<dbReference type="HAMAP" id="MF_00700">
    <property type="entry name" value="DNA_primase_sml_arc"/>
    <property type="match status" value="1"/>
</dbReference>
<dbReference type="EMBL" id="BA000048">
    <property type="protein sequence ID" value="BAJ50940.1"/>
    <property type="molecule type" value="Genomic_DNA"/>
</dbReference>
<feature type="active site" evidence="11">
    <location>
        <position position="101"/>
    </location>
</feature>
<dbReference type="CDD" id="cd04860">
    <property type="entry name" value="AE_Prim_S"/>
    <property type="match status" value="1"/>
</dbReference>
<organism evidence="14 16">
    <name type="scientific">Caldiarchaeum subterraneum</name>
    <dbReference type="NCBI Taxonomy" id="311458"/>
    <lineage>
        <taxon>Archaea</taxon>
        <taxon>Nitrososphaerota</taxon>
        <taxon>Candidatus Caldarchaeales</taxon>
        <taxon>Candidatus Caldarchaeaceae</taxon>
        <taxon>Candidatus Caldarchaeum</taxon>
    </lineage>
</organism>
<comment type="cofactor">
    <cofactor evidence="11">
        <name>Mg(2+)</name>
        <dbReference type="ChEBI" id="CHEBI:18420"/>
    </cofactor>
    <cofactor evidence="11">
        <name>Mn(2+)</name>
        <dbReference type="ChEBI" id="CHEBI:29035"/>
    </cofactor>
</comment>
<keyword evidence="6 11" id="KW-0235">DNA replication</keyword>
<proteinExistence type="inferred from homology"/>
<dbReference type="KEGG" id="csu:CSUB_C1088"/>
<feature type="active site" evidence="11">
    <location>
        <position position="310"/>
    </location>
</feature>
<dbReference type="AlphaFoldDB" id="E6N7C9"/>
<keyword evidence="2 11" id="KW-0240">DNA-directed RNA polymerase</keyword>
<dbReference type="Pfam" id="PF01896">
    <property type="entry name" value="DNA_primase_S"/>
    <property type="match status" value="1"/>
</dbReference>
<evidence type="ECO:0000256" key="12">
    <source>
        <dbReference type="RuleBase" id="RU003514"/>
    </source>
</evidence>
<evidence type="ECO:0000256" key="2">
    <source>
        <dbReference type="ARBA" id="ARBA00022478"/>
    </source>
</evidence>
<evidence type="ECO:0000256" key="13">
    <source>
        <dbReference type="RuleBase" id="RU004224"/>
    </source>
</evidence>
<evidence type="ECO:0000256" key="4">
    <source>
        <dbReference type="ARBA" id="ARBA00022679"/>
    </source>
</evidence>
<dbReference type="GO" id="GO:1990077">
    <property type="term" value="C:primosome complex"/>
    <property type="evidence" value="ECO:0007669"/>
    <property type="project" value="UniProtKB-KW"/>
</dbReference>
<evidence type="ECO:0000256" key="5">
    <source>
        <dbReference type="ARBA" id="ARBA00022695"/>
    </source>
</evidence>
<accession>E6N7C9</accession>
<dbReference type="InterPro" id="IPR014052">
    <property type="entry name" value="DNA_primase_ssu_euk/arc"/>
</dbReference>
<sequence length="405" mass="46339">MSFRTVTDAQLVQQLFRIFYEKGYVDVFQPFSVERREFGYMPFGQRVMVRHLSFRSFDELRKMLVREAPLHVYRSAALYQYPQAPMEEKGWLGAELIFDIDADHLETSCKPAHDYYVCLSCGQRGAEKTQRCGVCGGEMAEVKMVCDTCLEKTKQELLKLIDFMENDFGLGSFTVSFSGNRGYHLAVEAKEVLELGRDARQEIVDYVTGSHIGIEFHGLPPSSAYAPDYGDPGWRGRVARGMRRIVLEAAAGEDERLARLLGHRQVEELRSMSSLWRERPRWELLRQDRRSQQFEKLVSLSVDEAASHIDTVVTTDVHRLLRLADTLNGKTGLRAMVVSRDMLEEFNPLRDAVALPEEPTLTVRVFHSPRFQLRENVYGPWENQAQRLPAYAAVYLLCKGLATLA</sequence>
<dbReference type="PANTHER" id="PTHR10536">
    <property type="entry name" value="DNA PRIMASE SMALL SUBUNIT"/>
    <property type="match status" value="1"/>
</dbReference>
<evidence type="ECO:0000313" key="14">
    <source>
        <dbReference type="EMBL" id="BAJ48198.1"/>
    </source>
</evidence>
<name>E6N7C9_CALS0</name>
<evidence type="ECO:0000256" key="7">
    <source>
        <dbReference type="ARBA" id="ARBA00022723"/>
    </source>
</evidence>
<comment type="function">
    <text evidence="13">RNA polymerase that catalyzes the synthesis of short RNA molecules used as primers for DNA polymerase during DNA replication.</text>
</comment>
<dbReference type="EMBL" id="AP011857">
    <property type="protein sequence ID" value="BAJ48198.1"/>
    <property type="molecule type" value="Genomic_DNA"/>
</dbReference>
<comment type="subunit">
    <text evidence="11">Heterodimer of a small subunit (PriS) and a large subunit (PriL).</text>
</comment>
<keyword evidence="4 11" id="KW-0808">Transferase</keyword>
<evidence type="ECO:0000256" key="6">
    <source>
        <dbReference type="ARBA" id="ARBA00022705"/>
    </source>
</evidence>